<comment type="subcellular location">
    <subcellularLocation>
        <location evidence="1">Membrane</location>
        <topology evidence="1">Single-pass membrane protein</topology>
    </subcellularLocation>
</comment>
<proteinExistence type="predicted"/>
<keyword evidence="5" id="KW-1185">Reference proteome</keyword>
<protein>
    <recommendedName>
        <fullName evidence="3">Wall-associated receptor kinase galacturonan-binding domain-containing protein</fullName>
    </recommendedName>
</protein>
<reference evidence="4" key="1">
    <citation type="submission" date="2024-03" db="EMBL/GenBank/DDBJ databases">
        <title>WGS assembly of Saponaria officinalis var. Norfolk2.</title>
        <authorList>
            <person name="Jenkins J."/>
            <person name="Shu S."/>
            <person name="Grimwood J."/>
            <person name="Barry K."/>
            <person name="Goodstein D."/>
            <person name="Schmutz J."/>
            <person name="Leebens-Mack J."/>
            <person name="Osbourn A."/>
        </authorList>
    </citation>
    <scope>NUCLEOTIDE SEQUENCE [LARGE SCALE GENOMIC DNA]</scope>
    <source>
        <strain evidence="4">JIC</strain>
    </source>
</reference>
<sequence length="191" mass="20769">MLQLLPVRTLAVSPSISMLNCVDHCGGVRIPYPFCIGASCYHDRSYEIVCNMSSGSPKPILREFNLELLDINWLGRYSPRDPQYIANIKLGQIITVGMPRQNLCGSDGANEIRSYDFKGSPYRYSMWYNVLMMEGCGGSAVLTNRDGEVLAGCASVCDYAAANMSGTTCYGIGCCQASMPSNASYGGDYSN</sequence>
<comment type="caution">
    <text evidence="4">The sequence shown here is derived from an EMBL/GenBank/DDBJ whole genome shotgun (WGS) entry which is preliminary data.</text>
</comment>
<name>A0AAW1HH66_SAPOF</name>
<gene>
    <name evidence="4" type="ORF">RND81_11G021800</name>
</gene>
<evidence type="ECO:0000256" key="1">
    <source>
        <dbReference type="ARBA" id="ARBA00004167"/>
    </source>
</evidence>
<dbReference type="Proteomes" id="UP001443914">
    <property type="component" value="Unassembled WGS sequence"/>
</dbReference>
<dbReference type="AlphaFoldDB" id="A0AAW1HH66"/>
<evidence type="ECO:0000313" key="4">
    <source>
        <dbReference type="EMBL" id="KAK9675661.1"/>
    </source>
</evidence>
<dbReference type="PANTHER" id="PTHR33491">
    <property type="entry name" value="OSJNBA0016N04.9 PROTEIN"/>
    <property type="match status" value="1"/>
</dbReference>
<accession>A0AAW1HH66</accession>
<organism evidence="4 5">
    <name type="scientific">Saponaria officinalis</name>
    <name type="common">Common soapwort</name>
    <name type="synonym">Lychnis saponaria</name>
    <dbReference type="NCBI Taxonomy" id="3572"/>
    <lineage>
        <taxon>Eukaryota</taxon>
        <taxon>Viridiplantae</taxon>
        <taxon>Streptophyta</taxon>
        <taxon>Embryophyta</taxon>
        <taxon>Tracheophyta</taxon>
        <taxon>Spermatophyta</taxon>
        <taxon>Magnoliopsida</taxon>
        <taxon>eudicotyledons</taxon>
        <taxon>Gunneridae</taxon>
        <taxon>Pentapetalae</taxon>
        <taxon>Caryophyllales</taxon>
        <taxon>Caryophyllaceae</taxon>
        <taxon>Caryophylleae</taxon>
        <taxon>Saponaria</taxon>
    </lineage>
</organism>
<dbReference type="Pfam" id="PF13947">
    <property type="entry name" value="GUB_WAK_bind"/>
    <property type="match status" value="1"/>
</dbReference>
<dbReference type="InterPro" id="IPR025287">
    <property type="entry name" value="WAK_GUB"/>
</dbReference>
<feature type="domain" description="Wall-associated receptor kinase galacturonan-binding" evidence="3">
    <location>
        <begin position="21"/>
        <end position="72"/>
    </location>
</feature>
<evidence type="ECO:0000259" key="3">
    <source>
        <dbReference type="Pfam" id="PF13947"/>
    </source>
</evidence>
<dbReference type="GO" id="GO:0030247">
    <property type="term" value="F:polysaccharide binding"/>
    <property type="evidence" value="ECO:0007669"/>
    <property type="project" value="InterPro"/>
</dbReference>
<dbReference type="EMBL" id="JBDFQZ010000011">
    <property type="protein sequence ID" value="KAK9675661.1"/>
    <property type="molecule type" value="Genomic_DNA"/>
</dbReference>
<evidence type="ECO:0000256" key="2">
    <source>
        <dbReference type="ARBA" id="ARBA00022729"/>
    </source>
</evidence>
<dbReference type="GO" id="GO:0016020">
    <property type="term" value="C:membrane"/>
    <property type="evidence" value="ECO:0007669"/>
    <property type="project" value="UniProtKB-SubCell"/>
</dbReference>
<evidence type="ECO:0000313" key="5">
    <source>
        <dbReference type="Proteomes" id="UP001443914"/>
    </source>
</evidence>
<keyword evidence="2" id="KW-0732">Signal</keyword>